<dbReference type="OrthoDB" id="9795390at2"/>
<evidence type="ECO:0000256" key="3">
    <source>
        <dbReference type="ARBA" id="ARBA00022741"/>
    </source>
</evidence>
<dbReference type="CDD" id="cd13970">
    <property type="entry name" value="ABC1_ADCK3"/>
    <property type="match status" value="1"/>
</dbReference>
<dbReference type="EMBL" id="BBYQ01000102">
    <property type="protein sequence ID" value="GAP31062.1"/>
    <property type="molecule type" value="Genomic_DNA"/>
</dbReference>
<dbReference type="KEGG" id="nsr:NS506_06039"/>
<name>A0A0B8NH93_9NOCA</name>
<dbReference type="GO" id="GO:0016740">
    <property type="term" value="F:transferase activity"/>
    <property type="evidence" value="ECO:0007669"/>
    <property type="project" value="UniProtKB-KW"/>
</dbReference>
<dbReference type="InterPro" id="IPR034646">
    <property type="entry name" value="ADCK3_dom"/>
</dbReference>
<dbReference type="EMBL" id="CP017839">
    <property type="protein sequence ID" value="APB00076.1"/>
    <property type="molecule type" value="Genomic_DNA"/>
</dbReference>
<gene>
    <name evidence="6" type="ORF">NS506_06039</name>
    <name evidence="7" type="ORF">NSK11_contig00102-0021</name>
</gene>
<dbReference type="Proteomes" id="UP000037179">
    <property type="component" value="Unassembled WGS sequence"/>
</dbReference>
<keyword evidence="2" id="KW-0808">Transferase</keyword>
<evidence type="ECO:0000259" key="5">
    <source>
        <dbReference type="Pfam" id="PF03109"/>
    </source>
</evidence>
<evidence type="ECO:0000313" key="9">
    <source>
        <dbReference type="Proteomes" id="UP000180166"/>
    </source>
</evidence>
<dbReference type="PANTHER" id="PTHR43851">
    <property type="match status" value="1"/>
</dbReference>
<keyword evidence="8" id="KW-1185">Reference proteome</keyword>
<keyword evidence="4" id="KW-0067">ATP-binding</keyword>
<dbReference type="Pfam" id="PF03109">
    <property type="entry name" value="ABC1"/>
    <property type="match status" value="1"/>
</dbReference>
<accession>A0A0B8NH93</accession>
<dbReference type="GeneID" id="93376542"/>
<evidence type="ECO:0000313" key="8">
    <source>
        <dbReference type="Proteomes" id="UP000037179"/>
    </source>
</evidence>
<keyword evidence="3" id="KW-0547">Nucleotide-binding</keyword>
<reference evidence="6 9" key="3">
    <citation type="submission" date="2016-10" db="EMBL/GenBank/DDBJ databases">
        <title>Genome sequence of Nocardia seriolae strain EM150506, isolated from Anguila japonica.</title>
        <authorList>
            <person name="Han H.-J."/>
        </authorList>
    </citation>
    <scope>NUCLEOTIDE SEQUENCE [LARGE SCALE GENOMIC DNA]</scope>
    <source>
        <strain evidence="6 9">EM150506</strain>
    </source>
</reference>
<proteinExistence type="inferred from homology"/>
<dbReference type="RefSeq" id="WP_045438743.1">
    <property type="nucleotide sequence ID" value="NZ_AP017900.1"/>
</dbReference>
<evidence type="ECO:0000256" key="2">
    <source>
        <dbReference type="ARBA" id="ARBA00022679"/>
    </source>
</evidence>
<feature type="domain" description="ABC1 atypical kinase-like" evidence="5">
    <location>
        <begin position="105"/>
        <end position="317"/>
    </location>
</feature>
<dbReference type="PANTHER" id="PTHR43851:SF3">
    <property type="entry name" value="COENZYME Q8"/>
    <property type="match status" value="1"/>
</dbReference>
<evidence type="ECO:0000256" key="4">
    <source>
        <dbReference type="ARBA" id="ARBA00022840"/>
    </source>
</evidence>
<evidence type="ECO:0000256" key="1">
    <source>
        <dbReference type="ARBA" id="ARBA00009670"/>
    </source>
</evidence>
<dbReference type="GO" id="GO:0005524">
    <property type="term" value="F:ATP binding"/>
    <property type="evidence" value="ECO:0007669"/>
    <property type="project" value="UniProtKB-KW"/>
</dbReference>
<dbReference type="AlphaFoldDB" id="A0A0B8NH93"/>
<evidence type="ECO:0000313" key="7">
    <source>
        <dbReference type="EMBL" id="GAP31062.1"/>
    </source>
</evidence>
<comment type="similarity">
    <text evidence="1">Belongs to the protein kinase superfamily. ADCK protein kinase family.</text>
</comment>
<reference evidence="8" key="1">
    <citation type="submission" date="2015-07" db="EMBL/GenBank/DDBJ databases">
        <title>Nocardia seriolae U-1 whole genome shotgun sequence.</title>
        <authorList>
            <person name="Imajoh M."/>
            <person name="Fukumoto Y."/>
            <person name="Sukeda M."/>
            <person name="Yamane J."/>
            <person name="Yamasaki K."/>
            <person name="Shimizu M."/>
            <person name="Ohnishi K."/>
            <person name="Oshima S."/>
        </authorList>
    </citation>
    <scope>NUCLEOTIDE SEQUENCE [LARGE SCALE GENOMIC DNA]</scope>
    <source>
        <strain evidence="8">U-1</strain>
    </source>
</reference>
<evidence type="ECO:0000313" key="6">
    <source>
        <dbReference type="EMBL" id="APB00076.1"/>
    </source>
</evidence>
<sequence>MSIRRIGVPGADGGRPPVRAAVRNARIAGLPVAFAGRQVAGVGKRALGRSAAEVDLEIQMRTAQHIFEVLGELKGCATKLGQLLSLYELALPSEIAAPYRTALAQLQDSVPTMLPGTVCEAMAAGMGENWRRHFTEFDDRRASAASIGQVHRAVWRDGRPVAVKVMYPGAHRAVLADLEQLRRISVLATVFAPGADVPAVTEAICACVAEELDYAAEAEHQRRFAAAYADDPDFVVPNVVTQRGDVIVTEWLTGTPVSRIIESGAPAERSRVGMLIIRFLLSSWSRTGLLYCDPHPGNFRVLPDGRLGVMDFGACTPWPPPGFEQLVGDLMDAAFNGGIPELDAAIRRHGFVRPGRPYDVAALAEGLDTVGEPLTVPTFHLTTAWLRGHVRSVLAPRLSNVHRQLDMPAYFTPFARSFLTALGVVCQLETEGPIRAEFARWSPELAAVFERYDADRAQPTDLAVVRHLRTVPTGRRASVVG</sequence>
<organism evidence="7 8">
    <name type="scientific">Nocardia seriolae</name>
    <dbReference type="NCBI Taxonomy" id="37332"/>
    <lineage>
        <taxon>Bacteria</taxon>
        <taxon>Bacillati</taxon>
        <taxon>Actinomycetota</taxon>
        <taxon>Actinomycetes</taxon>
        <taxon>Mycobacteriales</taxon>
        <taxon>Nocardiaceae</taxon>
        <taxon>Nocardia</taxon>
    </lineage>
</organism>
<dbReference type="SUPFAM" id="SSF56112">
    <property type="entry name" value="Protein kinase-like (PK-like)"/>
    <property type="match status" value="1"/>
</dbReference>
<dbReference type="InterPro" id="IPR004147">
    <property type="entry name" value="ABC1_dom"/>
</dbReference>
<protein>
    <submittedName>
        <fullName evidence="7">ABC transporter</fullName>
    </submittedName>
</protein>
<dbReference type="Proteomes" id="UP000180166">
    <property type="component" value="Chromosome"/>
</dbReference>
<reference evidence="7 8" key="2">
    <citation type="journal article" date="2016" name="Genome Announc.">
        <title>Draft Genome Sequence of Erythromycin- and Oxytetracycline-Sensitive Nocardia seriolae Strain U-1 (NBRC 110359).</title>
        <authorList>
            <person name="Imajoh M."/>
            <person name="Sukeda M."/>
            <person name="Shimizu M."/>
            <person name="Yamane J."/>
            <person name="Ohnishi K."/>
            <person name="Oshima S."/>
        </authorList>
    </citation>
    <scope>NUCLEOTIDE SEQUENCE [LARGE SCALE GENOMIC DNA]</scope>
    <source>
        <strain evidence="7 8">U-1</strain>
    </source>
</reference>
<dbReference type="InterPro" id="IPR011009">
    <property type="entry name" value="Kinase-like_dom_sf"/>
</dbReference>
<dbReference type="InterPro" id="IPR051409">
    <property type="entry name" value="Atypical_kinase_ADCK"/>
</dbReference>